<evidence type="ECO:0000313" key="12">
    <source>
        <dbReference type="Proteomes" id="UP001209878"/>
    </source>
</evidence>
<dbReference type="Proteomes" id="UP001209878">
    <property type="component" value="Unassembled WGS sequence"/>
</dbReference>
<dbReference type="PRINTS" id="PR00237">
    <property type="entry name" value="GPCRRHODOPSN"/>
</dbReference>
<dbReference type="GO" id="GO:0005886">
    <property type="term" value="C:plasma membrane"/>
    <property type="evidence" value="ECO:0007669"/>
    <property type="project" value="UniProtKB-SubCell"/>
</dbReference>
<feature type="transmembrane region" description="Helical" evidence="9">
    <location>
        <begin position="6"/>
        <end position="29"/>
    </location>
</feature>
<dbReference type="CDD" id="cd00637">
    <property type="entry name" value="7tm_classA_rhodopsin-like"/>
    <property type="match status" value="1"/>
</dbReference>
<dbReference type="PROSITE" id="PS50262">
    <property type="entry name" value="G_PROTEIN_RECEP_F1_2"/>
    <property type="match status" value="1"/>
</dbReference>
<keyword evidence="3 9" id="KW-0812">Transmembrane</keyword>
<dbReference type="InterPro" id="IPR017452">
    <property type="entry name" value="GPCR_Rhodpsn_7TM"/>
</dbReference>
<dbReference type="Gene3D" id="1.20.1070.10">
    <property type="entry name" value="Rhodopsin 7-helix transmembrane proteins"/>
    <property type="match status" value="1"/>
</dbReference>
<feature type="transmembrane region" description="Helical" evidence="9">
    <location>
        <begin position="163"/>
        <end position="186"/>
    </location>
</feature>
<organism evidence="11 12">
    <name type="scientific">Ridgeia piscesae</name>
    <name type="common">Tubeworm</name>
    <dbReference type="NCBI Taxonomy" id="27915"/>
    <lineage>
        <taxon>Eukaryota</taxon>
        <taxon>Metazoa</taxon>
        <taxon>Spiralia</taxon>
        <taxon>Lophotrochozoa</taxon>
        <taxon>Annelida</taxon>
        <taxon>Polychaeta</taxon>
        <taxon>Sedentaria</taxon>
        <taxon>Canalipalpata</taxon>
        <taxon>Sabellida</taxon>
        <taxon>Siboglinidae</taxon>
        <taxon>Ridgeia</taxon>
    </lineage>
</organism>
<proteinExistence type="predicted"/>
<dbReference type="Pfam" id="PF00001">
    <property type="entry name" value="7tm_1"/>
    <property type="match status" value="1"/>
</dbReference>
<feature type="transmembrane region" description="Helical" evidence="9">
    <location>
        <begin position="41"/>
        <end position="66"/>
    </location>
</feature>
<sequence length="302" mass="34419">MSFTIESGIILLLMLAIVVSNVLILLVLFRTEMLSSVNSYFLTSLTVADLSIGVFIAPFSLIASIVDGWPFGEQFCHVEAYFSAIFWIASVYSLTWLSIDHYIGIRKPERYESLMTRMRCVCWVAFIWVAAFSFCCPPLFGVARARYYPAARMCIIDWRLQKAYFITSGLLIIVPPLLALAVSNLYMFTPSYDEKKAYFAQGAEASVRPERYFSNFVVGVVFVVAWLPWCVLQLVEQLRLGERRASTDMVSGPGSPPALHFFLMWLAVANSFWKFVVYVLLDHDFRVGLKVLYTSVVCKWTR</sequence>
<comment type="subcellular location">
    <subcellularLocation>
        <location evidence="1">Cell membrane</location>
        <topology evidence="1">Multi-pass membrane protein</topology>
    </subcellularLocation>
</comment>
<evidence type="ECO:0000256" key="7">
    <source>
        <dbReference type="ARBA" id="ARBA00023170"/>
    </source>
</evidence>
<evidence type="ECO:0000256" key="1">
    <source>
        <dbReference type="ARBA" id="ARBA00004651"/>
    </source>
</evidence>
<evidence type="ECO:0000313" key="11">
    <source>
        <dbReference type="EMBL" id="KAK2184377.1"/>
    </source>
</evidence>
<keyword evidence="7" id="KW-0675">Receptor</keyword>
<keyword evidence="12" id="KW-1185">Reference proteome</keyword>
<evidence type="ECO:0000256" key="8">
    <source>
        <dbReference type="ARBA" id="ARBA00023224"/>
    </source>
</evidence>
<dbReference type="GO" id="GO:0004930">
    <property type="term" value="F:G protein-coupled receptor activity"/>
    <property type="evidence" value="ECO:0007669"/>
    <property type="project" value="UniProtKB-KW"/>
</dbReference>
<name>A0AAD9NXS2_RIDPI</name>
<evidence type="ECO:0000256" key="4">
    <source>
        <dbReference type="ARBA" id="ARBA00022989"/>
    </source>
</evidence>
<evidence type="ECO:0000256" key="9">
    <source>
        <dbReference type="SAM" id="Phobius"/>
    </source>
</evidence>
<accession>A0AAD9NXS2</accession>
<feature type="transmembrane region" description="Helical" evidence="9">
    <location>
        <begin position="216"/>
        <end position="235"/>
    </location>
</feature>
<feature type="transmembrane region" description="Helical" evidence="9">
    <location>
        <begin position="78"/>
        <end position="99"/>
    </location>
</feature>
<dbReference type="PANTHER" id="PTHR22752">
    <property type="entry name" value="G PROTEIN-COUPLED RECEPTOR"/>
    <property type="match status" value="1"/>
</dbReference>
<keyword evidence="2" id="KW-1003">Cell membrane</keyword>
<keyword evidence="4 9" id="KW-1133">Transmembrane helix</keyword>
<evidence type="ECO:0000256" key="5">
    <source>
        <dbReference type="ARBA" id="ARBA00023040"/>
    </source>
</evidence>
<keyword evidence="8" id="KW-0807">Transducer</keyword>
<feature type="transmembrane region" description="Helical" evidence="9">
    <location>
        <begin position="258"/>
        <end position="281"/>
    </location>
</feature>
<feature type="domain" description="G-protein coupled receptors family 1 profile" evidence="10">
    <location>
        <begin position="20"/>
        <end position="278"/>
    </location>
</feature>
<evidence type="ECO:0000256" key="2">
    <source>
        <dbReference type="ARBA" id="ARBA00022475"/>
    </source>
</evidence>
<dbReference type="InterPro" id="IPR000276">
    <property type="entry name" value="GPCR_Rhodpsn"/>
</dbReference>
<dbReference type="AlphaFoldDB" id="A0AAD9NXS2"/>
<evidence type="ECO:0000256" key="3">
    <source>
        <dbReference type="ARBA" id="ARBA00022692"/>
    </source>
</evidence>
<gene>
    <name evidence="11" type="ORF">NP493_268g02012</name>
</gene>
<comment type="caution">
    <text evidence="11">The sequence shown here is derived from an EMBL/GenBank/DDBJ whole genome shotgun (WGS) entry which is preliminary data.</text>
</comment>
<keyword evidence="6 9" id="KW-0472">Membrane</keyword>
<evidence type="ECO:0000256" key="6">
    <source>
        <dbReference type="ARBA" id="ARBA00023136"/>
    </source>
</evidence>
<protein>
    <recommendedName>
        <fullName evidence="10">G-protein coupled receptors family 1 profile domain-containing protein</fullName>
    </recommendedName>
</protein>
<feature type="transmembrane region" description="Helical" evidence="9">
    <location>
        <begin position="120"/>
        <end position="143"/>
    </location>
</feature>
<dbReference type="EMBL" id="JAODUO010000268">
    <property type="protein sequence ID" value="KAK2184377.1"/>
    <property type="molecule type" value="Genomic_DNA"/>
</dbReference>
<reference evidence="11" key="1">
    <citation type="journal article" date="2023" name="Mol. Biol. Evol.">
        <title>Third-Generation Sequencing Reveals the Adaptive Role of the Epigenome in Three Deep-Sea Polychaetes.</title>
        <authorList>
            <person name="Perez M."/>
            <person name="Aroh O."/>
            <person name="Sun Y."/>
            <person name="Lan Y."/>
            <person name="Juniper S.K."/>
            <person name="Young C.R."/>
            <person name="Angers B."/>
            <person name="Qian P.Y."/>
        </authorList>
    </citation>
    <scope>NUCLEOTIDE SEQUENCE</scope>
    <source>
        <strain evidence="11">R07B-5</strain>
    </source>
</reference>
<dbReference type="SUPFAM" id="SSF81321">
    <property type="entry name" value="Family A G protein-coupled receptor-like"/>
    <property type="match status" value="1"/>
</dbReference>
<keyword evidence="5" id="KW-0297">G-protein coupled receptor</keyword>
<evidence type="ECO:0000259" key="10">
    <source>
        <dbReference type="PROSITE" id="PS50262"/>
    </source>
</evidence>